<feature type="signal peptide" evidence="6">
    <location>
        <begin position="1"/>
        <end position="25"/>
    </location>
</feature>
<dbReference type="PANTHER" id="PTHR32552:SF90">
    <property type="entry name" value="METAL-PSEUDOPALINE RECEPTOR CNTO"/>
    <property type="match status" value="1"/>
</dbReference>
<keyword evidence="4 5" id="KW-0472">Membrane</keyword>
<keyword evidence="4" id="KW-0812">Transmembrane</keyword>
<evidence type="ECO:0000256" key="6">
    <source>
        <dbReference type="SAM" id="SignalP"/>
    </source>
</evidence>
<evidence type="ECO:0000259" key="7">
    <source>
        <dbReference type="Pfam" id="PF00593"/>
    </source>
</evidence>
<name>A0ABS6SGX7_9SPHN</name>
<evidence type="ECO:0000259" key="8">
    <source>
        <dbReference type="Pfam" id="PF07715"/>
    </source>
</evidence>
<dbReference type="InterPro" id="IPR000531">
    <property type="entry name" value="Beta-barrel_TonB"/>
</dbReference>
<evidence type="ECO:0000256" key="5">
    <source>
        <dbReference type="RuleBase" id="RU003357"/>
    </source>
</evidence>
<evidence type="ECO:0000256" key="1">
    <source>
        <dbReference type="ARBA" id="ARBA00009810"/>
    </source>
</evidence>
<comment type="subcellular location">
    <subcellularLocation>
        <location evidence="4">Cell outer membrane</location>
        <topology evidence="4">Multi-pass membrane protein</topology>
    </subcellularLocation>
</comment>
<evidence type="ECO:0000313" key="9">
    <source>
        <dbReference type="EMBL" id="MBV7257601.1"/>
    </source>
</evidence>
<comment type="similarity">
    <text evidence="1 4 5">Belongs to the TonB-dependent receptor family.</text>
</comment>
<feature type="domain" description="TonB-dependent receptor-like beta-barrel" evidence="7">
    <location>
        <begin position="237"/>
        <end position="700"/>
    </location>
</feature>
<dbReference type="EMBL" id="JAGSPA010000004">
    <property type="protein sequence ID" value="MBV7257601.1"/>
    <property type="molecule type" value="Genomic_DNA"/>
</dbReference>
<evidence type="ECO:0000313" key="10">
    <source>
        <dbReference type="Proteomes" id="UP000722336"/>
    </source>
</evidence>
<organism evidence="9 10">
    <name type="scientific">Pacificimonas pallii</name>
    <dbReference type="NCBI Taxonomy" id="2827236"/>
    <lineage>
        <taxon>Bacteria</taxon>
        <taxon>Pseudomonadati</taxon>
        <taxon>Pseudomonadota</taxon>
        <taxon>Alphaproteobacteria</taxon>
        <taxon>Sphingomonadales</taxon>
        <taxon>Sphingosinicellaceae</taxon>
        <taxon>Pacificimonas</taxon>
    </lineage>
</organism>
<dbReference type="InterPro" id="IPR010105">
    <property type="entry name" value="TonB_sidphr_rcpt"/>
</dbReference>
<keyword evidence="2 5" id="KW-0798">TonB box</keyword>
<keyword evidence="4" id="KW-1134">Transmembrane beta strand</keyword>
<accession>A0ABS6SGX7</accession>
<dbReference type="Proteomes" id="UP000722336">
    <property type="component" value="Unassembled WGS sequence"/>
</dbReference>
<feature type="chain" id="PRO_5045246623" evidence="6">
    <location>
        <begin position="26"/>
        <end position="731"/>
    </location>
</feature>
<evidence type="ECO:0000256" key="2">
    <source>
        <dbReference type="ARBA" id="ARBA00023077"/>
    </source>
</evidence>
<evidence type="ECO:0000256" key="4">
    <source>
        <dbReference type="PROSITE-ProRule" id="PRU01360"/>
    </source>
</evidence>
<keyword evidence="4" id="KW-0813">Transport</keyword>
<keyword evidence="10" id="KW-1185">Reference proteome</keyword>
<dbReference type="PROSITE" id="PS52016">
    <property type="entry name" value="TONB_DEPENDENT_REC_3"/>
    <property type="match status" value="1"/>
</dbReference>
<feature type="domain" description="TonB-dependent receptor plug" evidence="8">
    <location>
        <begin position="62"/>
        <end position="165"/>
    </location>
</feature>
<reference evidence="9 10" key="1">
    <citation type="submission" date="2021-04" db="EMBL/GenBank/DDBJ databases">
        <authorList>
            <person name="Pira H."/>
            <person name="Risdian C."/>
            <person name="Wink J."/>
        </authorList>
    </citation>
    <scope>NUCLEOTIDE SEQUENCE [LARGE SCALE GENOMIC DNA]</scope>
    <source>
        <strain evidence="9 10">WHA3</strain>
    </source>
</reference>
<keyword evidence="6" id="KW-0732">Signal</keyword>
<dbReference type="InterPro" id="IPR012910">
    <property type="entry name" value="Plug_dom"/>
</dbReference>
<dbReference type="Pfam" id="PF07715">
    <property type="entry name" value="Plug"/>
    <property type="match status" value="1"/>
</dbReference>
<comment type="caution">
    <text evidence="9">The sequence shown here is derived from an EMBL/GenBank/DDBJ whole genome shotgun (WGS) entry which is preliminary data.</text>
</comment>
<dbReference type="CDD" id="cd01347">
    <property type="entry name" value="ligand_gated_channel"/>
    <property type="match status" value="1"/>
</dbReference>
<evidence type="ECO:0000256" key="3">
    <source>
        <dbReference type="ARBA" id="ARBA00023170"/>
    </source>
</evidence>
<keyword evidence="4" id="KW-0998">Cell outer membrane</keyword>
<gene>
    <name evidence="9" type="ORF">KCG44_12485</name>
</gene>
<dbReference type="NCBIfam" id="TIGR01783">
    <property type="entry name" value="TonB-siderophor"/>
    <property type="match status" value="1"/>
</dbReference>
<dbReference type="PANTHER" id="PTHR32552">
    <property type="entry name" value="FERRICHROME IRON RECEPTOR-RELATED"/>
    <property type="match status" value="1"/>
</dbReference>
<dbReference type="RefSeq" id="WP_218446442.1">
    <property type="nucleotide sequence ID" value="NZ_JAGSPA010000004.1"/>
</dbReference>
<proteinExistence type="inferred from homology"/>
<dbReference type="Pfam" id="PF00593">
    <property type="entry name" value="TonB_dep_Rec_b-barrel"/>
    <property type="match status" value="1"/>
</dbReference>
<protein>
    <submittedName>
        <fullName evidence="9">TonB-dependent siderophore receptor</fullName>
    </submittedName>
</protein>
<sequence>MKLTKFVASVSVLALGSTLAMPVWAQDALAQDTLAQDAEAADSAQEGIVVTGRRAYRGNFDLLETPNADLVLDEGLLRDANALDLNSALDLSASVARQNNFGGLWNSFSIRGFSGDINLPSGFLVNGFNAGRGFGGPRDISGIEAIEVLKGPRSALFGRGEPGGTINLTTKRPQFETSGYLQVQGGSFDFYRGDVDLQTVIGENVGIRVAGFYEDAGSFRRGKETEKFGLYPSVHFDIGAHSRLIYELEYTAQELPQDRGVVFSEQFGFSPRRLFTGEPDALIDTEVTGHQLEFQHEFSGDWGILVGAGYRETSLFGDAYENNFGSRQPYLVDGKAISRFFRFRDYEADYLALRAEVFGKFDTGGIRHRVIAGVDYDEFDNDQVASRFRQGGIGGAPSSALDPETYLLIFPDNPQYGIFPRPDAAPQIDRLETTSGFGFYIQDQIDLTDRLQVRLGGRFDDFDQKLINRRSSPAVVSESSNSAFSPQAGVVFRATGDISLYASYGEGIRQLSGADFEGTSFDPNKSTSFEAGIKLDLGSVFDGVQGAATATVFDVDQSNILVFDPRPQAAGELIPAGEARSRGIELDANASFDSGLDIWFSYAYVDAEYTNSGTDSATFTTFAPGEPLIGSPDHQLSLQVSHDFAIADLGARIGGGMLHVGERNGEVGGSFDLPDYTIIRIFGQIEPARNITVQLDIDNLFDETYYTDSFANVWVQPGAPRTVQVSARFSF</sequence>
<dbReference type="InterPro" id="IPR039426">
    <property type="entry name" value="TonB-dep_rcpt-like"/>
</dbReference>
<keyword evidence="3 9" id="KW-0675">Receptor</keyword>